<dbReference type="InterPro" id="IPR011990">
    <property type="entry name" value="TPR-like_helical_dom_sf"/>
</dbReference>
<feature type="domain" description="OmpR/PhoB-type" evidence="3">
    <location>
        <begin position="31"/>
        <end position="128"/>
    </location>
</feature>
<name>A0A9X2VY84_9SPHN</name>
<dbReference type="EMBL" id="JAOAMV010000001">
    <property type="protein sequence ID" value="MCT2557377.1"/>
    <property type="molecule type" value="Genomic_DNA"/>
</dbReference>
<accession>A0A9X2VY84</accession>
<protein>
    <submittedName>
        <fullName evidence="4">Winged helix-turn-helix domain-containing protein</fullName>
    </submittedName>
</protein>
<dbReference type="InterPro" id="IPR036388">
    <property type="entry name" value="WH-like_DNA-bd_sf"/>
</dbReference>
<dbReference type="RefSeq" id="WP_259960144.1">
    <property type="nucleotide sequence ID" value="NZ_JAOAMV010000001.1"/>
</dbReference>
<dbReference type="Gene3D" id="1.25.40.10">
    <property type="entry name" value="Tetratricopeptide repeat domain"/>
    <property type="match status" value="1"/>
</dbReference>
<dbReference type="AlphaFoldDB" id="A0A9X2VY84"/>
<dbReference type="SUPFAM" id="SSF48452">
    <property type="entry name" value="TPR-like"/>
    <property type="match status" value="1"/>
</dbReference>
<evidence type="ECO:0000256" key="2">
    <source>
        <dbReference type="PROSITE-ProRule" id="PRU01091"/>
    </source>
</evidence>
<feature type="DNA-binding region" description="OmpR/PhoB-type" evidence="2">
    <location>
        <begin position="31"/>
        <end position="128"/>
    </location>
</feature>
<dbReference type="Proteomes" id="UP001142648">
    <property type="component" value="Unassembled WGS sequence"/>
</dbReference>
<dbReference type="Pfam" id="PF00486">
    <property type="entry name" value="Trans_reg_C"/>
    <property type="match status" value="1"/>
</dbReference>
<dbReference type="SMART" id="SM00862">
    <property type="entry name" value="Trans_reg_C"/>
    <property type="match status" value="1"/>
</dbReference>
<dbReference type="PROSITE" id="PS51755">
    <property type="entry name" value="OMPR_PHOB"/>
    <property type="match status" value="1"/>
</dbReference>
<dbReference type="InterPro" id="IPR001867">
    <property type="entry name" value="OmpR/PhoB-type_DNA-bd"/>
</dbReference>
<dbReference type="GO" id="GO:0006355">
    <property type="term" value="P:regulation of DNA-templated transcription"/>
    <property type="evidence" value="ECO:0007669"/>
    <property type="project" value="InterPro"/>
</dbReference>
<evidence type="ECO:0000313" key="5">
    <source>
        <dbReference type="Proteomes" id="UP001142648"/>
    </source>
</evidence>
<sequence length="534" mass="56933">MNESSSFGGALPYRGRIYSGGRLGPPDLARHEDFRLGKALVRPSVRTVEGAGGTVVVEPRVMQVLVALVDAGGEVLTRDDLIRVCWKGQIVGDDAVNRAISAVRRAARETDGGFGVETIPRIGFRLLAEENGELQPVAPPASAGAPDPASRVSRRALVAGGLALAGAAGAGLWFSRSGGADPAAGLIEDARSDLDAGTPEANLRAIATLEKATGASPANGEAWGLLALAVAQVDDHAIDRTQFPVEKVTVAANRALRLDPANADAQAALALSMPYYGDWLAAEKRFAAILERHPDHLPTLDSRSFFLGAVGRMRESARDRQAFASRGSSNPNMVFRQVYALWFLDRIADADRVATGGLQTWPRHPGLWFAKLWVLAGTGRIDRAVALIADEAGRPPLPPPMLDTLRAAMSAAGDRDPGAVDAAAGRIVGGVGQSVAAVVNAIMLLNLIGAIDQAFAVSEAYYLEEGPLIPAMSWRPGQPFVPDQRRRKTNMLFTPMARPMQADPRFMPLMERMGLARYWNRRGVTPDFLAPIKA</sequence>
<dbReference type="InterPro" id="IPR016032">
    <property type="entry name" value="Sig_transdc_resp-reg_C-effctor"/>
</dbReference>
<keyword evidence="5" id="KW-1185">Reference proteome</keyword>
<dbReference type="CDD" id="cd00383">
    <property type="entry name" value="trans_reg_C"/>
    <property type="match status" value="1"/>
</dbReference>
<evidence type="ECO:0000259" key="3">
    <source>
        <dbReference type="PROSITE" id="PS51755"/>
    </source>
</evidence>
<evidence type="ECO:0000256" key="1">
    <source>
        <dbReference type="ARBA" id="ARBA00023125"/>
    </source>
</evidence>
<evidence type="ECO:0000313" key="4">
    <source>
        <dbReference type="EMBL" id="MCT2557377.1"/>
    </source>
</evidence>
<dbReference type="Gene3D" id="1.10.10.10">
    <property type="entry name" value="Winged helix-like DNA-binding domain superfamily/Winged helix DNA-binding domain"/>
    <property type="match status" value="1"/>
</dbReference>
<keyword evidence="1 2" id="KW-0238">DNA-binding</keyword>
<gene>
    <name evidence="4" type="ORF">N0B51_00105</name>
</gene>
<organism evidence="4 5">
    <name type="scientific">Tsuneonella litorea</name>
    <dbReference type="NCBI Taxonomy" id="2976475"/>
    <lineage>
        <taxon>Bacteria</taxon>
        <taxon>Pseudomonadati</taxon>
        <taxon>Pseudomonadota</taxon>
        <taxon>Alphaproteobacteria</taxon>
        <taxon>Sphingomonadales</taxon>
        <taxon>Erythrobacteraceae</taxon>
        <taxon>Tsuneonella</taxon>
    </lineage>
</organism>
<proteinExistence type="predicted"/>
<comment type="caution">
    <text evidence="4">The sequence shown here is derived from an EMBL/GenBank/DDBJ whole genome shotgun (WGS) entry which is preliminary data.</text>
</comment>
<dbReference type="GO" id="GO:0000160">
    <property type="term" value="P:phosphorelay signal transduction system"/>
    <property type="evidence" value="ECO:0007669"/>
    <property type="project" value="InterPro"/>
</dbReference>
<reference evidence="4" key="1">
    <citation type="submission" date="2022-09" db="EMBL/GenBank/DDBJ databases">
        <title>The genome sequence of Tsuneonella sp. YG55.</title>
        <authorList>
            <person name="Liu Y."/>
        </authorList>
    </citation>
    <scope>NUCLEOTIDE SEQUENCE</scope>
    <source>
        <strain evidence="4">YG55</strain>
    </source>
</reference>
<dbReference type="GO" id="GO:0003677">
    <property type="term" value="F:DNA binding"/>
    <property type="evidence" value="ECO:0007669"/>
    <property type="project" value="UniProtKB-UniRule"/>
</dbReference>
<dbReference type="SUPFAM" id="SSF46894">
    <property type="entry name" value="C-terminal effector domain of the bipartite response regulators"/>
    <property type="match status" value="1"/>
</dbReference>